<reference evidence="1 2" key="1">
    <citation type="submission" date="2020-08" db="EMBL/GenBank/DDBJ databases">
        <title>Genome public.</title>
        <authorList>
            <person name="Liu C."/>
            <person name="Sun Q."/>
        </authorList>
    </citation>
    <scope>NUCLEOTIDE SEQUENCE [LARGE SCALE GENOMIC DNA]</scope>
    <source>
        <strain evidence="1 2">New-7</strain>
    </source>
</reference>
<dbReference type="Proteomes" id="UP000636891">
    <property type="component" value="Unassembled WGS sequence"/>
</dbReference>
<dbReference type="EMBL" id="JACOOK010000001">
    <property type="protein sequence ID" value="MBC5616050.1"/>
    <property type="molecule type" value="Genomic_DNA"/>
</dbReference>
<dbReference type="RefSeq" id="WP_101571471.1">
    <property type="nucleotide sequence ID" value="NZ_JACOOK010000001.1"/>
</dbReference>
<comment type="caution">
    <text evidence="1">The sequence shown here is derived from an EMBL/GenBank/DDBJ whole genome shotgun (WGS) entry which is preliminary data.</text>
</comment>
<gene>
    <name evidence="1" type="ORF">H8S08_03325</name>
</gene>
<sequence length="64" mass="7102">MPIYLLFGIAVLESRELQKPKVRTVEKQEFAHLNSLTLEIERIDLAAEIVGADRIADSFSGCGV</sequence>
<accession>A0ABR7CLD5</accession>
<organism evidence="1 2">
    <name type="scientific">Alistipes hominis</name>
    <dbReference type="NCBI Taxonomy" id="2763015"/>
    <lineage>
        <taxon>Bacteria</taxon>
        <taxon>Pseudomonadati</taxon>
        <taxon>Bacteroidota</taxon>
        <taxon>Bacteroidia</taxon>
        <taxon>Bacteroidales</taxon>
        <taxon>Rikenellaceae</taxon>
        <taxon>Alistipes</taxon>
    </lineage>
</organism>
<protein>
    <submittedName>
        <fullName evidence="1">Uncharacterized protein</fullName>
    </submittedName>
</protein>
<keyword evidence="2" id="KW-1185">Reference proteome</keyword>
<evidence type="ECO:0000313" key="1">
    <source>
        <dbReference type="EMBL" id="MBC5616050.1"/>
    </source>
</evidence>
<name>A0ABR7CLD5_9BACT</name>
<evidence type="ECO:0000313" key="2">
    <source>
        <dbReference type="Proteomes" id="UP000636891"/>
    </source>
</evidence>
<proteinExistence type="predicted"/>